<name>A0A1E3H084_9HYPH</name>
<proteinExistence type="predicted"/>
<feature type="transmembrane region" description="Helical" evidence="1">
    <location>
        <begin position="22"/>
        <end position="55"/>
    </location>
</feature>
<gene>
    <name evidence="2" type="ORF">A6302_02996</name>
</gene>
<protein>
    <recommendedName>
        <fullName evidence="4">Energy-coupling factor transporter transmembrane protein EcfT</fullName>
    </recommendedName>
</protein>
<evidence type="ECO:0000313" key="3">
    <source>
        <dbReference type="Proteomes" id="UP000094622"/>
    </source>
</evidence>
<evidence type="ECO:0008006" key="4">
    <source>
        <dbReference type="Google" id="ProtNLM"/>
    </source>
</evidence>
<keyword evidence="3" id="KW-1185">Reference proteome</keyword>
<dbReference type="Proteomes" id="UP000094622">
    <property type="component" value="Unassembled WGS sequence"/>
</dbReference>
<dbReference type="EMBL" id="MCRJ01000078">
    <property type="protein sequence ID" value="ODN69702.1"/>
    <property type="molecule type" value="Genomic_DNA"/>
</dbReference>
<accession>A0A1E3H084</accession>
<keyword evidence="1" id="KW-1133">Transmembrane helix</keyword>
<keyword evidence="1" id="KW-0812">Transmembrane</keyword>
<evidence type="ECO:0000313" key="2">
    <source>
        <dbReference type="EMBL" id="ODN69702.1"/>
    </source>
</evidence>
<organism evidence="2 3">
    <name type="scientific">Methylobrevis pamukkalensis</name>
    <dbReference type="NCBI Taxonomy" id="1439726"/>
    <lineage>
        <taxon>Bacteria</taxon>
        <taxon>Pseudomonadati</taxon>
        <taxon>Pseudomonadota</taxon>
        <taxon>Alphaproteobacteria</taxon>
        <taxon>Hyphomicrobiales</taxon>
        <taxon>Pleomorphomonadaceae</taxon>
        <taxon>Methylobrevis</taxon>
    </lineage>
</organism>
<comment type="caution">
    <text evidence="2">The sequence shown here is derived from an EMBL/GenBank/DDBJ whole genome shotgun (WGS) entry which is preliminary data.</text>
</comment>
<sequence>MNLSLYHPGTGPLHRLPAGVKLAALAVLGIVGVVVASPLALATMAGGGVLLLVATGLRRGWWLRR</sequence>
<evidence type="ECO:0000256" key="1">
    <source>
        <dbReference type="SAM" id="Phobius"/>
    </source>
</evidence>
<keyword evidence="1" id="KW-0472">Membrane</keyword>
<dbReference type="AlphaFoldDB" id="A0A1E3H084"/>
<dbReference type="RefSeq" id="WP_069307445.1">
    <property type="nucleotide sequence ID" value="NZ_MCRJ01000078.1"/>
</dbReference>
<reference evidence="2 3" key="1">
    <citation type="submission" date="2016-07" db="EMBL/GenBank/DDBJ databases">
        <title>Draft Genome Sequence of Methylobrevis pamukkalensis PK2.</title>
        <authorList>
            <person name="Vasilenko O.V."/>
            <person name="Doronina N.V."/>
            <person name="Shmareva M.N."/>
            <person name="Tarlachkov S.V."/>
            <person name="Mustakhimov I."/>
            <person name="Trotsenko Y.A."/>
        </authorList>
    </citation>
    <scope>NUCLEOTIDE SEQUENCE [LARGE SCALE GENOMIC DNA]</scope>
    <source>
        <strain evidence="2 3">PK2</strain>
    </source>
</reference>